<dbReference type="InterPro" id="IPR013830">
    <property type="entry name" value="SGNH_hydro"/>
</dbReference>
<dbReference type="InterPro" id="IPR036514">
    <property type="entry name" value="SGNH_hydro_sf"/>
</dbReference>
<dbReference type="CDD" id="cd04506">
    <property type="entry name" value="SGNH_hydrolase_YpmR_like"/>
    <property type="match status" value="1"/>
</dbReference>
<dbReference type="PANTHER" id="PTHR30383:SF27">
    <property type="entry name" value="SPORE GERMINATION LIPASE LIPC"/>
    <property type="match status" value="1"/>
</dbReference>
<reference evidence="5" key="1">
    <citation type="journal article" date="2019" name="Int. J. Syst. Evol. Microbiol.">
        <title>The Global Catalogue of Microorganisms (GCM) 10K type strain sequencing project: providing services to taxonomists for standard genome sequencing and annotation.</title>
        <authorList>
            <consortium name="The Broad Institute Genomics Platform"/>
            <consortium name="The Broad Institute Genome Sequencing Center for Infectious Disease"/>
            <person name="Wu L."/>
            <person name="Ma J."/>
        </authorList>
    </citation>
    <scope>NUCLEOTIDE SEQUENCE [LARGE SCALE GENOMIC DNA]</scope>
    <source>
        <strain evidence="5">KCTC 13193</strain>
    </source>
</reference>
<sequence length="301" mass="34437">MVMTIITILLLAAGTSWILAAQKSPFENVEIPQEEEFSPPEEPPEEEAATEEEPPEEGMEQEEETQPQQGQVSVRIKEEIQRAIHSLSPRSRHITAVGDSLTQGVGAYHEEGGYVGILDRAVNDRLPLVKFDNHGKRGNRSDQLLKRLEKPEITESIAQSDMVLITIGANDIMKVAKENFTNLQMENFNQELRRYEDRLESIIETIQEINPETEVFLIGFYNPFEAYFQNVKELEMIVQNWNTTGKEVVEEEGGTYIPIADLFKDTDVHLFAEDNFHPNDLGYQRIAKRVLEYITNVEEEE</sequence>
<dbReference type="EMBL" id="JBHRRZ010000017">
    <property type="protein sequence ID" value="MFC2948984.1"/>
    <property type="molecule type" value="Genomic_DNA"/>
</dbReference>
<feature type="domain" description="SGNH hydrolase-type esterase" evidence="3">
    <location>
        <begin position="96"/>
        <end position="285"/>
    </location>
</feature>
<dbReference type="PANTHER" id="PTHR30383">
    <property type="entry name" value="THIOESTERASE 1/PROTEASE 1/LYSOPHOSPHOLIPASE L1"/>
    <property type="match status" value="1"/>
</dbReference>
<dbReference type="Gene3D" id="3.40.50.1110">
    <property type="entry name" value="SGNH hydrolase"/>
    <property type="match status" value="1"/>
</dbReference>
<name>A0ABV7A7C2_9BACI</name>
<evidence type="ECO:0000313" key="5">
    <source>
        <dbReference type="Proteomes" id="UP001595387"/>
    </source>
</evidence>
<feature type="compositionally biased region" description="Acidic residues" evidence="2">
    <location>
        <begin position="32"/>
        <end position="65"/>
    </location>
</feature>
<dbReference type="Pfam" id="PF13472">
    <property type="entry name" value="Lipase_GDSL_2"/>
    <property type="match status" value="1"/>
</dbReference>
<feature type="region of interest" description="Disordered" evidence="2">
    <location>
        <begin position="30"/>
        <end position="73"/>
    </location>
</feature>
<dbReference type="RefSeq" id="WP_390306584.1">
    <property type="nucleotide sequence ID" value="NZ_JBHRRZ010000017.1"/>
</dbReference>
<keyword evidence="1" id="KW-0175">Coiled coil</keyword>
<accession>A0ABV7A7C2</accession>
<proteinExistence type="predicted"/>
<protein>
    <submittedName>
        <fullName evidence="4">SGNH/GDSL hydrolase family protein</fullName>
    </submittedName>
</protein>
<evidence type="ECO:0000256" key="2">
    <source>
        <dbReference type="SAM" id="MobiDB-lite"/>
    </source>
</evidence>
<keyword evidence="4" id="KW-0378">Hydrolase</keyword>
<gene>
    <name evidence="4" type="ORF">ACFODW_11620</name>
</gene>
<comment type="caution">
    <text evidence="4">The sequence shown here is derived from an EMBL/GenBank/DDBJ whole genome shotgun (WGS) entry which is preliminary data.</text>
</comment>
<keyword evidence="5" id="KW-1185">Reference proteome</keyword>
<dbReference type="InterPro" id="IPR051532">
    <property type="entry name" value="Ester_Hydrolysis_Enzymes"/>
</dbReference>
<evidence type="ECO:0000259" key="3">
    <source>
        <dbReference type="Pfam" id="PF13472"/>
    </source>
</evidence>
<dbReference type="GO" id="GO:0016787">
    <property type="term" value="F:hydrolase activity"/>
    <property type="evidence" value="ECO:0007669"/>
    <property type="project" value="UniProtKB-KW"/>
</dbReference>
<dbReference type="Proteomes" id="UP001595387">
    <property type="component" value="Unassembled WGS sequence"/>
</dbReference>
<evidence type="ECO:0000313" key="4">
    <source>
        <dbReference type="EMBL" id="MFC2948984.1"/>
    </source>
</evidence>
<dbReference type="SUPFAM" id="SSF52266">
    <property type="entry name" value="SGNH hydrolase"/>
    <property type="match status" value="1"/>
</dbReference>
<evidence type="ECO:0000256" key="1">
    <source>
        <dbReference type="SAM" id="Coils"/>
    </source>
</evidence>
<feature type="coiled-coil region" evidence="1">
    <location>
        <begin position="178"/>
        <end position="205"/>
    </location>
</feature>
<organism evidence="4 5">
    <name type="scientific">Virgibacillus sediminis</name>
    <dbReference type="NCBI Taxonomy" id="202260"/>
    <lineage>
        <taxon>Bacteria</taxon>
        <taxon>Bacillati</taxon>
        <taxon>Bacillota</taxon>
        <taxon>Bacilli</taxon>
        <taxon>Bacillales</taxon>
        <taxon>Bacillaceae</taxon>
        <taxon>Virgibacillus</taxon>
    </lineage>
</organism>